<protein>
    <submittedName>
        <fullName evidence="1">Uncharacterized protein</fullName>
    </submittedName>
</protein>
<dbReference type="EMBL" id="QQWE01000007">
    <property type="protein sequence ID" value="REJ53806.1"/>
    <property type="molecule type" value="Genomic_DNA"/>
</dbReference>
<accession>A0A3E0M2G4</accession>
<proteinExistence type="predicted"/>
<evidence type="ECO:0000313" key="2">
    <source>
        <dbReference type="Proteomes" id="UP000256301"/>
    </source>
</evidence>
<dbReference type="Proteomes" id="UP000256301">
    <property type="component" value="Unassembled WGS sequence"/>
</dbReference>
<sequence length="326" mass="38617">MTIFERLTNFVHRVFKTNLEIFLEALKHSPNAQGYVSGSITELLLKKKLEEEYGFEVQRIREKWEGRKHPNHHGDFYFRKPESNLWYVVESKGVKSNSEKWHKLYNFEKLKIFLIAHSGKIDWIDQNGNGNIEEQVIEWIHRELPKFQDEFSTTIYEYEEIQNYNPQRETAKSRAVQALKHLSREEVNALFDSRLNYVMSKIRVLETHFVSGKSASSNRTQATPRKDEFNVISIDIFLRYSEHKFLFANPQHLESSGEDENHLQQNYIMGFVFTDESGNARLSITDDWYENLNDVYQTLKEKDSVKEDEMQVDNRYLITEEANGEL</sequence>
<organism evidence="1 2">
    <name type="scientific">Microcystis aeruginosa DA14</name>
    <dbReference type="NCBI Taxonomy" id="1987506"/>
    <lineage>
        <taxon>Bacteria</taxon>
        <taxon>Bacillati</taxon>
        <taxon>Cyanobacteriota</taxon>
        <taxon>Cyanophyceae</taxon>
        <taxon>Oscillatoriophycideae</taxon>
        <taxon>Chroococcales</taxon>
        <taxon>Microcystaceae</taxon>
        <taxon>Microcystis</taxon>
    </lineage>
</organism>
<reference evidence="1 2" key="1">
    <citation type="submission" date="2017-08" db="EMBL/GenBank/DDBJ databases">
        <title>Functional genomic and metabolic studies of the symbiotic interactions of six Microcystis-dominated communities.</title>
        <authorList>
            <person name="Li Q."/>
            <person name="Lin F."/>
        </authorList>
    </citation>
    <scope>NUCLEOTIDE SEQUENCE [LARGE SCALE GENOMIC DNA]</scope>
    <source>
        <strain evidence="1">DA14</strain>
    </source>
</reference>
<name>A0A3E0M2G4_MICAE</name>
<gene>
    <name evidence="1" type="ORF">DWQ56_19030</name>
</gene>
<dbReference type="AlphaFoldDB" id="A0A3E0M2G4"/>
<comment type="caution">
    <text evidence="1">The sequence shown here is derived from an EMBL/GenBank/DDBJ whole genome shotgun (WGS) entry which is preliminary data.</text>
</comment>
<evidence type="ECO:0000313" key="1">
    <source>
        <dbReference type="EMBL" id="REJ53806.1"/>
    </source>
</evidence>